<reference evidence="1 2" key="1">
    <citation type="submission" date="2023-01" db="EMBL/GenBank/DDBJ databases">
        <authorList>
            <person name="Whitehead M."/>
        </authorList>
    </citation>
    <scope>NUCLEOTIDE SEQUENCE [LARGE SCALE GENOMIC DNA]</scope>
</reference>
<dbReference type="AlphaFoldDB" id="A0AAV0W7M6"/>
<accession>A0AAV0W7M6</accession>
<dbReference type="Proteomes" id="UP001160148">
    <property type="component" value="Unassembled WGS sequence"/>
</dbReference>
<proteinExistence type="predicted"/>
<protein>
    <submittedName>
        <fullName evidence="1">Uncharacterized protein</fullName>
    </submittedName>
</protein>
<name>A0AAV0W7M6_9HEMI</name>
<gene>
    <name evidence="1" type="ORF">MEUPH1_LOCUS7997</name>
</gene>
<dbReference type="EMBL" id="CARXXK010000001">
    <property type="protein sequence ID" value="CAI6351671.1"/>
    <property type="molecule type" value="Genomic_DNA"/>
</dbReference>
<organism evidence="1 2">
    <name type="scientific">Macrosiphum euphorbiae</name>
    <name type="common">potato aphid</name>
    <dbReference type="NCBI Taxonomy" id="13131"/>
    <lineage>
        <taxon>Eukaryota</taxon>
        <taxon>Metazoa</taxon>
        <taxon>Ecdysozoa</taxon>
        <taxon>Arthropoda</taxon>
        <taxon>Hexapoda</taxon>
        <taxon>Insecta</taxon>
        <taxon>Pterygota</taxon>
        <taxon>Neoptera</taxon>
        <taxon>Paraneoptera</taxon>
        <taxon>Hemiptera</taxon>
        <taxon>Sternorrhyncha</taxon>
        <taxon>Aphidomorpha</taxon>
        <taxon>Aphidoidea</taxon>
        <taxon>Aphididae</taxon>
        <taxon>Macrosiphini</taxon>
        <taxon>Macrosiphum</taxon>
    </lineage>
</organism>
<evidence type="ECO:0000313" key="2">
    <source>
        <dbReference type="Proteomes" id="UP001160148"/>
    </source>
</evidence>
<keyword evidence="2" id="KW-1185">Reference proteome</keyword>
<sequence length="143" mass="16048">MFKSCETNQSVSNASAKYRVSPPIWNRDIIILSSSSSCCRYFACNTYRLAMVRTQSMQSPLLLTSGSPFVDCIEPVDERAPRRTGWSPPLERRALGTGIRRALDDIMCSPPRYTPSRCSAVQAVDRRVRGGDLRDGFPIETIR</sequence>
<comment type="caution">
    <text evidence="1">The sequence shown here is derived from an EMBL/GenBank/DDBJ whole genome shotgun (WGS) entry which is preliminary data.</text>
</comment>
<evidence type="ECO:0000313" key="1">
    <source>
        <dbReference type="EMBL" id="CAI6351671.1"/>
    </source>
</evidence>